<evidence type="ECO:0000313" key="2">
    <source>
        <dbReference type="Proteomes" id="UP000214720"/>
    </source>
</evidence>
<dbReference type="AlphaFoldDB" id="A0A226X7G5"/>
<dbReference type="Proteomes" id="UP000214720">
    <property type="component" value="Unassembled WGS sequence"/>
</dbReference>
<reference evidence="2" key="1">
    <citation type="submission" date="2017-01" db="EMBL/GenBank/DDBJ databases">
        <title>Genome Analysis of Deinococcus marmoris KOPRI26562.</title>
        <authorList>
            <person name="Kim J.H."/>
            <person name="Oh H.-M."/>
        </authorList>
    </citation>
    <scope>NUCLEOTIDE SEQUENCE [LARGE SCALE GENOMIC DNA]</scope>
    <source>
        <strain evidence="2">PAMC 26633</strain>
    </source>
</reference>
<gene>
    <name evidence="1" type="ORF">BSU04_06795</name>
</gene>
<name>A0A226X7G5_CABSO</name>
<dbReference type="EMBL" id="MTHB01000041">
    <property type="protein sequence ID" value="OXC79381.1"/>
    <property type="molecule type" value="Genomic_DNA"/>
</dbReference>
<organism evidence="1 2">
    <name type="scientific">Caballeronia sordidicola</name>
    <name type="common">Burkholderia sordidicola</name>
    <dbReference type="NCBI Taxonomy" id="196367"/>
    <lineage>
        <taxon>Bacteria</taxon>
        <taxon>Pseudomonadati</taxon>
        <taxon>Pseudomonadota</taxon>
        <taxon>Betaproteobacteria</taxon>
        <taxon>Burkholderiales</taxon>
        <taxon>Burkholderiaceae</taxon>
        <taxon>Caballeronia</taxon>
    </lineage>
</organism>
<sequence length="37" mass="4030">MYQSFPESNIAFPTGRANPFDVDAGGFPLAVHGHREP</sequence>
<evidence type="ECO:0000313" key="1">
    <source>
        <dbReference type="EMBL" id="OXC79381.1"/>
    </source>
</evidence>
<accession>A0A226X7G5</accession>
<proteinExistence type="predicted"/>
<protein>
    <submittedName>
        <fullName evidence="1">Uncharacterized protein</fullName>
    </submittedName>
</protein>
<comment type="caution">
    <text evidence="1">The sequence shown here is derived from an EMBL/GenBank/DDBJ whole genome shotgun (WGS) entry which is preliminary data.</text>
</comment>